<dbReference type="InterPro" id="IPR019430">
    <property type="entry name" value="7TM_GPCR_serpentine_rcpt_Srx"/>
</dbReference>
<gene>
    <name evidence="3" type="ORF">SVUK_LOCUS1928</name>
</gene>
<dbReference type="Proteomes" id="UP000270094">
    <property type="component" value="Unassembled WGS sequence"/>
</dbReference>
<dbReference type="OrthoDB" id="5825164at2759"/>
<evidence type="ECO:0000256" key="1">
    <source>
        <dbReference type="SAM" id="Phobius"/>
    </source>
</evidence>
<dbReference type="EMBL" id="UYYB01004097">
    <property type="protein sequence ID" value="VDM66930.1"/>
    <property type="molecule type" value="Genomic_DNA"/>
</dbReference>
<keyword evidence="1" id="KW-1133">Transmembrane helix</keyword>
<organism evidence="3 4">
    <name type="scientific">Strongylus vulgaris</name>
    <name type="common">Blood worm</name>
    <dbReference type="NCBI Taxonomy" id="40348"/>
    <lineage>
        <taxon>Eukaryota</taxon>
        <taxon>Metazoa</taxon>
        <taxon>Ecdysozoa</taxon>
        <taxon>Nematoda</taxon>
        <taxon>Chromadorea</taxon>
        <taxon>Rhabditida</taxon>
        <taxon>Rhabditina</taxon>
        <taxon>Rhabditomorpha</taxon>
        <taxon>Strongyloidea</taxon>
        <taxon>Strongylidae</taxon>
        <taxon>Strongylus</taxon>
    </lineage>
</organism>
<feature type="domain" description="7TM GPCR serpentine receptor class x (Srx)" evidence="2">
    <location>
        <begin position="2"/>
        <end position="65"/>
    </location>
</feature>
<evidence type="ECO:0000313" key="3">
    <source>
        <dbReference type="EMBL" id="VDM66930.1"/>
    </source>
</evidence>
<dbReference type="SUPFAM" id="SSF81321">
    <property type="entry name" value="Family A G protein-coupled receptor-like"/>
    <property type="match status" value="1"/>
</dbReference>
<keyword evidence="4" id="KW-1185">Reference proteome</keyword>
<name>A0A3P7I2M5_STRVU</name>
<evidence type="ECO:0000313" key="4">
    <source>
        <dbReference type="Proteomes" id="UP000270094"/>
    </source>
</evidence>
<keyword evidence="1" id="KW-0812">Transmembrane</keyword>
<accession>A0A3P7I2M5</accession>
<feature type="transmembrane region" description="Helical" evidence="1">
    <location>
        <begin position="40"/>
        <end position="64"/>
    </location>
</feature>
<dbReference type="Pfam" id="PF10328">
    <property type="entry name" value="7TM_GPCR_Srx"/>
    <property type="match status" value="1"/>
</dbReference>
<dbReference type="PANTHER" id="PTHR23017:SF44">
    <property type="entry name" value="G-PROTEIN COUPLED RECEPTORS FAMILY 1 PROFILE DOMAIN-CONTAINING PROTEIN"/>
    <property type="match status" value="1"/>
</dbReference>
<reference evidence="3 4" key="1">
    <citation type="submission" date="2018-11" db="EMBL/GenBank/DDBJ databases">
        <authorList>
            <consortium name="Pathogen Informatics"/>
        </authorList>
    </citation>
    <scope>NUCLEOTIDE SEQUENCE [LARGE SCALE GENOMIC DNA]</scope>
</reference>
<keyword evidence="1" id="KW-0472">Membrane</keyword>
<evidence type="ECO:0000259" key="2">
    <source>
        <dbReference type="Pfam" id="PF10328"/>
    </source>
</evidence>
<feature type="transmembrane region" description="Helical" evidence="1">
    <location>
        <begin position="12"/>
        <end position="34"/>
    </location>
</feature>
<dbReference type="PANTHER" id="PTHR23017">
    <property type="entry name" value="SERPENTINE RECEPTOR, CLASS X"/>
    <property type="match status" value="1"/>
</dbReference>
<sequence>MDSRRKKEINFLKQAVLQGIVFVIELFTYFHLASHLQNRWAIFACTTVAWNLVHCTDALIIIGFNQELRKLALSPRNIFRSIDYNYTTHNSSTVVKRTRT</sequence>
<dbReference type="AlphaFoldDB" id="A0A3P7I2M5"/>
<protein>
    <recommendedName>
        <fullName evidence="2">7TM GPCR serpentine receptor class x (Srx) domain-containing protein</fullName>
    </recommendedName>
</protein>
<proteinExistence type="predicted"/>